<sequence length="558" mass="63329">MGKKLFTIFWESKFTLLVILLGSVSWVGVMVRSGLVYKYGIGFWGPNGHDGVWHLALAESLARGSFEMPTFAGGQLMNYHVGFDLMLAGLFRLTGVGVSVWYFQILPVIFALLIGGLLFWLLRALRCSETQTFWAEFLIYFGGSWGWALGKGESTFWAQQAVSTLINPPFAMSLTTMLLGIVALAKKKYGWVILCFGVLVQVKAYAGVLALGGLFVAAAYEFILKRKYKLLGVWVLSTVLALLLFLPLNGLSGGLLILRPFWLLETMMQVGDRVGWVRFGEAMVNYKYGQVWWKAIPAYGVAFLIFWYGNMGMRLIGEFTMATWIKDWRKMNVVRVLIMSVIFGGVVLPMFFVQKGTPWNTIQFFYYSLFFAGVLAGIGFGTIVELVKKKGSQLLLVSGMVVLTLPTTYQTLRNNYLTVQPPSYLPNEEVEALSFLSGQPEGVVLTYPFDVEASMRVEAPKPLYLYVTTAYVSAYSKKSIYLEDEMNLDITGFDWRGRRESVERFYESLDEEFVRNFLRENNISYIYWVDGQRARLGETQLGIERIFENERVDIYMVQ</sequence>
<feature type="transmembrane region" description="Helical" evidence="1">
    <location>
        <begin position="100"/>
        <end position="121"/>
    </location>
</feature>
<name>A0A1F4WIF2_UNCKA</name>
<feature type="transmembrane region" description="Helical" evidence="1">
    <location>
        <begin position="162"/>
        <end position="185"/>
    </location>
</feature>
<reference evidence="2 3" key="1">
    <citation type="journal article" date="2016" name="Nat. Commun.">
        <title>Thousands of microbial genomes shed light on interconnected biogeochemical processes in an aquifer system.</title>
        <authorList>
            <person name="Anantharaman K."/>
            <person name="Brown C.T."/>
            <person name="Hug L.A."/>
            <person name="Sharon I."/>
            <person name="Castelle C.J."/>
            <person name="Probst A.J."/>
            <person name="Thomas B.C."/>
            <person name="Singh A."/>
            <person name="Wilkins M.J."/>
            <person name="Karaoz U."/>
            <person name="Brodie E.L."/>
            <person name="Williams K.H."/>
            <person name="Hubbard S.S."/>
            <person name="Banfield J.F."/>
        </authorList>
    </citation>
    <scope>NUCLEOTIDE SEQUENCE [LARGE SCALE GENOMIC DNA]</scope>
</reference>
<gene>
    <name evidence="2" type="ORF">A2415_01090</name>
</gene>
<feature type="transmembrane region" description="Helical" evidence="1">
    <location>
        <begin position="364"/>
        <end position="387"/>
    </location>
</feature>
<dbReference type="Proteomes" id="UP000179113">
    <property type="component" value="Unassembled WGS sequence"/>
</dbReference>
<protein>
    <recommendedName>
        <fullName evidence="4">Glycosyltransferase RgtA/B/C/D-like domain-containing protein</fullName>
    </recommendedName>
</protein>
<keyword evidence="1" id="KW-0812">Transmembrane</keyword>
<proteinExistence type="predicted"/>
<feature type="transmembrane region" description="Helical" evidence="1">
    <location>
        <begin position="76"/>
        <end position="93"/>
    </location>
</feature>
<comment type="caution">
    <text evidence="2">The sequence shown here is derived from an EMBL/GenBank/DDBJ whole genome shotgun (WGS) entry which is preliminary data.</text>
</comment>
<evidence type="ECO:0000313" key="3">
    <source>
        <dbReference type="Proteomes" id="UP000179113"/>
    </source>
</evidence>
<feature type="transmembrane region" description="Helical" evidence="1">
    <location>
        <begin position="231"/>
        <end position="258"/>
    </location>
</feature>
<feature type="transmembrane region" description="Helical" evidence="1">
    <location>
        <begin position="191"/>
        <end position="219"/>
    </location>
</feature>
<feature type="transmembrane region" description="Helical" evidence="1">
    <location>
        <begin position="12"/>
        <end position="31"/>
    </location>
</feature>
<keyword evidence="1" id="KW-0472">Membrane</keyword>
<feature type="transmembrane region" description="Helical" evidence="1">
    <location>
        <begin position="133"/>
        <end position="150"/>
    </location>
</feature>
<organism evidence="2 3">
    <name type="scientific">candidate division WWE3 bacterium RIFOXYC1_FULL_39_7</name>
    <dbReference type="NCBI Taxonomy" id="1802643"/>
    <lineage>
        <taxon>Bacteria</taxon>
        <taxon>Katanobacteria</taxon>
    </lineage>
</organism>
<evidence type="ECO:0008006" key="4">
    <source>
        <dbReference type="Google" id="ProtNLM"/>
    </source>
</evidence>
<evidence type="ECO:0000256" key="1">
    <source>
        <dbReference type="SAM" id="Phobius"/>
    </source>
</evidence>
<dbReference type="AlphaFoldDB" id="A0A1F4WIF2"/>
<feature type="transmembrane region" description="Helical" evidence="1">
    <location>
        <begin position="291"/>
        <end position="311"/>
    </location>
</feature>
<evidence type="ECO:0000313" key="2">
    <source>
        <dbReference type="EMBL" id="OGC69207.1"/>
    </source>
</evidence>
<feature type="transmembrane region" description="Helical" evidence="1">
    <location>
        <begin position="332"/>
        <end position="352"/>
    </location>
</feature>
<accession>A0A1F4WIF2</accession>
<keyword evidence="1" id="KW-1133">Transmembrane helix</keyword>
<dbReference type="EMBL" id="MEWA01000025">
    <property type="protein sequence ID" value="OGC69207.1"/>
    <property type="molecule type" value="Genomic_DNA"/>
</dbReference>